<evidence type="ECO:0000256" key="1">
    <source>
        <dbReference type="ARBA" id="ARBA00010443"/>
    </source>
</evidence>
<dbReference type="GO" id="GO:0008878">
    <property type="term" value="F:glucose-1-phosphate adenylyltransferase activity"/>
    <property type="evidence" value="ECO:0007669"/>
    <property type="project" value="InterPro"/>
</dbReference>
<dbReference type="GO" id="GO:0005524">
    <property type="term" value="F:ATP binding"/>
    <property type="evidence" value="ECO:0007669"/>
    <property type="project" value="UniProtKB-KW"/>
</dbReference>
<keyword evidence="4" id="KW-0067">ATP-binding</keyword>
<proteinExistence type="inferred from homology"/>
<comment type="caution">
    <text evidence="6">The sequence shown here is derived from an EMBL/GenBank/DDBJ whole genome shotgun (WGS) entry which is preliminary data.</text>
</comment>
<gene>
    <name evidence="6" type="ORF">Godav_017708</name>
</gene>
<sequence length="604" mass="67169">MLGSCCVPSSKLPPSHHDKILSSSFFSNAVGIGQCNSAISGIRFGKLDISRRKCSATKRCSTSAVLADVTKDFMAFRANIYPKHEADPKTVASIILGGGAGTRLFPLTGTRAKPAVPIGGCYRLIDVPMSNCINSGINKIYILTQFNSQSLNRHISRTYNSGNGVTFGDGFVEVLAATQTSGESGKKWFQGTADAVRQFIWLFEDAKHRYIENILILSGDHLYRMDYMDFLQKHINSGADISVSCLPVDERVDIEYCPTNCLSVTEEYEQQIVSRASDFGLLKIDENGQIRQFLEKPKGESLRSMQVDTTLLGLTAQDAKKTPYIASMGIYLFKTDVLLKLLRWHYPEANDFGSEIIPMAMKDYNVKAYLFDGYWEDIGTIKSFFDANLALTDKPPKFHFYDPLKPIFTSPRYLPPSRIEQCRVVDSIISHGCFLRECSVKHSIVGIRSRLEYGVELKDTLMMGADHYQTEAEIASCISEGNIPLGIGRNTKIMNCIIDTNTRIGKNVVIANKDNVEEADRPSEGFYIRSGITVVRDDFGQTSRKTPIVVDSKSMVEVKEPNSTIEDVMTLARPCRNIKNPQAKILPTSKNVVKPKPGCCNIEV</sequence>
<dbReference type="InterPro" id="IPR029044">
    <property type="entry name" value="Nucleotide-diphossugar_trans"/>
</dbReference>
<dbReference type="CDD" id="cd04651">
    <property type="entry name" value="LbH_G1P_AT_C"/>
    <property type="match status" value="1"/>
</dbReference>
<evidence type="ECO:0000313" key="6">
    <source>
        <dbReference type="EMBL" id="MBA0605097.1"/>
    </source>
</evidence>
<dbReference type="EMBL" id="JABFAC010000001">
    <property type="protein sequence ID" value="MBA0605097.1"/>
    <property type="molecule type" value="Genomic_DNA"/>
</dbReference>
<evidence type="ECO:0000256" key="4">
    <source>
        <dbReference type="ARBA" id="ARBA00022840"/>
    </source>
</evidence>
<comment type="similarity">
    <text evidence="1">Belongs to the bacterial/plant glucose-1-phosphate adenylyltransferase family.</text>
</comment>
<reference evidence="6 7" key="1">
    <citation type="journal article" date="2019" name="Genome Biol. Evol.">
        <title>Insights into the evolution of the New World diploid cottons (Gossypium, subgenus Houzingenia) based on genome sequencing.</title>
        <authorList>
            <person name="Grover C.E."/>
            <person name="Arick M.A. 2nd"/>
            <person name="Thrash A."/>
            <person name="Conover J.L."/>
            <person name="Sanders W.S."/>
            <person name="Peterson D.G."/>
            <person name="Frelichowski J.E."/>
            <person name="Scheffler J.A."/>
            <person name="Scheffler B.E."/>
            <person name="Wendel J.F."/>
        </authorList>
    </citation>
    <scope>NUCLEOTIDE SEQUENCE [LARGE SCALE GENOMIC DNA]</scope>
    <source>
        <strain evidence="6">27</strain>
        <tissue evidence="6">Leaf</tissue>
    </source>
</reference>
<evidence type="ECO:0000256" key="2">
    <source>
        <dbReference type="ARBA" id="ARBA00011680"/>
    </source>
</evidence>
<protein>
    <recommendedName>
        <fullName evidence="5">Nucleotidyl transferase domain-containing protein</fullName>
    </recommendedName>
</protein>
<evidence type="ECO:0000259" key="5">
    <source>
        <dbReference type="Pfam" id="PF00483"/>
    </source>
</evidence>
<name>A0A7J8QU38_GOSDV</name>
<comment type="subunit">
    <text evidence="2">Heterotetramer.</text>
</comment>
<dbReference type="PROSITE" id="PS00809">
    <property type="entry name" value="ADP_GLC_PYROPHOSPH_2"/>
    <property type="match status" value="1"/>
</dbReference>
<feature type="domain" description="Nucleotidyl transferase" evidence="5">
    <location>
        <begin position="93"/>
        <end position="252"/>
    </location>
</feature>
<dbReference type="CDD" id="cd02508">
    <property type="entry name" value="ADP_Glucose_PP"/>
    <property type="match status" value="1"/>
</dbReference>
<dbReference type="Gene3D" id="3.90.550.10">
    <property type="entry name" value="Spore Coat Polysaccharide Biosynthesis Protein SpsA, Chain A"/>
    <property type="match status" value="1"/>
</dbReference>
<evidence type="ECO:0000313" key="7">
    <source>
        <dbReference type="Proteomes" id="UP000593561"/>
    </source>
</evidence>
<keyword evidence="3" id="KW-0547">Nucleotide-binding</keyword>
<dbReference type="InterPro" id="IPR011004">
    <property type="entry name" value="Trimer_LpxA-like_sf"/>
</dbReference>
<dbReference type="PANTHER" id="PTHR43523:SF15">
    <property type="entry name" value="GLUCOSE-1-PHOSPHATE ADENYLYLTRANSFERASE LARGE SUBUNIT 4, CHLOROPLASTIC_AMYLOPLASTIC"/>
    <property type="match status" value="1"/>
</dbReference>
<evidence type="ECO:0000256" key="3">
    <source>
        <dbReference type="ARBA" id="ARBA00022741"/>
    </source>
</evidence>
<dbReference type="Pfam" id="PF00483">
    <property type="entry name" value="NTP_transferase"/>
    <property type="match status" value="2"/>
</dbReference>
<dbReference type="Proteomes" id="UP000593561">
    <property type="component" value="Unassembled WGS sequence"/>
</dbReference>
<dbReference type="SUPFAM" id="SSF53448">
    <property type="entry name" value="Nucleotide-diphospho-sugar transferases"/>
    <property type="match status" value="1"/>
</dbReference>
<dbReference type="InterPro" id="IPR011831">
    <property type="entry name" value="ADP-Glc_PPase"/>
</dbReference>
<keyword evidence="7" id="KW-1185">Reference proteome</keyword>
<dbReference type="InterPro" id="IPR005835">
    <property type="entry name" value="NTP_transferase_dom"/>
</dbReference>
<dbReference type="InterPro" id="IPR005836">
    <property type="entry name" value="ADP_Glu_pyroP_CS"/>
</dbReference>
<dbReference type="Gene3D" id="2.160.10.10">
    <property type="entry name" value="Hexapeptide repeat proteins"/>
    <property type="match status" value="1"/>
</dbReference>
<dbReference type="AlphaFoldDB" id="A0A7J8QU38"/>
<accession>A0A7J8QU38</accession>
<organism evidence="6 7">
    <name type="scientific">Gossypium davidsonii</name>
    <name type="common">Davidson's cotton</name>
    <name type="synonym">Gossypium klotzschianum subsp. davidsonii</name>
    <dbReference type="NCBI Taxonomy" id="34287"/>
    <lineage>
        <taxon>Eukaryota</taxon>
        <taxon>Viridiplantae</taxon>
        <taxon>Streptophyta</taxon>
        <taxon>Embryophyta</taxon>
        <taxon>Tracheophyta</taxon>
        <taxon>Spermatophyta</taxon>
        <taxon>Magnoliopsida</taxon>
        <taxon>eudicotyledons</taxon>
        <taxon>Gunneridae</taxon>
        <taxon>Pentapetalae</taxon>
        <taxon>rosids</taxon>
        <taxon>malvids</taxon>
        <taxon>Malvales</taxon>
        <taxon>Malvaceae</taxon>
        <taxon>Malvoideae</taxon>
        <taxon>Gossypium</taxon>
    </lineage>
</organism>
<dbReference type="PANTHER" id="PTHR43523">
    <property type="entry name" value="GLUCOSE-1-PHOSPHATE ADENYLYLTRANSFERASE-RELATED"/>
    <property type="match status" value="1"/>
</dbReference>
<dbReference type="SUPFAM" id="SSF51161">
    <property type="entry name" value="Trimeric LpxA-like enzymes"/>
    <property type="match status" value="1"/>
</dbReference>
<feature type="domain" description="Nucleotidyl transferase" evidence="5">
    <location>
        <begin position="273"/>
        <end position="393"/>
    </location>
</feature>
<dbReference type="GO" id="GO:0005978">
    <property type="term" value="P:glycogen biosynthetic process"/>
    <property type="evidence" value="ECO:0007669"/>
    <property type="project" value="InterPro"/>
</dbReference>
<dbReference type="PROSITE" id="PS00808">
    <property type="entry name" value="ADP_GLC_PYROPHOSPH_1"/>
    <property type="match status" value="1"/>
</dbReference>
<dbReference type="Pfam" id="PF25247">
    <property type="entry name" value="LbH_GLGC"/>
    <property type="match status" value="1"/>
</dbReference>